<gene>
    <name evidence="2" type="ORF">BDN71DRAFT_1442165</name>
</gene>
<sequence>MQWMKYTPRTPPPCLLSPSTSSEDDEATSLERIQRTSKDAEASSAVVSLSTSFHPSVSHCGDLAPDLALRSSDSAFFYVHSSVICFASNYNMCGLTFNSSKNRKQLIKLR</sequence>
<dbReference type="EMBL" id="MU154533">
    <property type="protein sequence ID" value="KAF9499133.1"/>
    <property type="molecule type" value="Genomic_DNA"/>
</dbReference>
<evidence type="ECO:0000313" key="2">
    <source>
        <dbReference type="EMBL" id="KAF9499133.1"/>
    </source>
</evidence>
<feature type="region of interest" description="Disordered" evidence="1">
    <location>
        <begin position="1"/>
        <end position="40"/>
    </location>
</feature>
<proteinExistence type="predicted"/>
<dbReference type="Proteomes" id="UP000807025">
    <property type="component" value="Unassembled WGS sequence"/>
</dbReference>
<organism evidence="2 3">
    <name type="scientific">Pleurotus eryngii</name>
    <name type="common">Boletus of the steppes</name>
    <dbReference type="NCBI Taxonomy" id="5323"/>
    <lineage>
        <taxon>Eukaryota</taxon>
        <taxon>Fungi</taxon>
        <taxon>Dikarya</taxon>
        <taxon>Basidiomycota</taxon>
        <taxon>Agaricomycotina</taxon>
        <taxon>Agaricomycetes</taxon>
        <taxon>Agaricomycetidae</taxon>
        <taxon>Agaricales</taxon>
        <taxon>Pleurotineae</taxon>
        <taxon>Pleurotaceae</taxon>
        <taxon>Pleurotus</taxon>
    </lineage>
</organism>
<keyword evidence="3" id="KW-1185">Reference proteome</keyword>
<name>A0A9P6DIL5_PLEER</name>
<dbReference type="AlphaFoldDB" id="A0A9P6DIL5"/>
<accession>A0A9P6DIL5</accession>
<protein>
    <submittedName>
        <fullName evidence="2">Uncharacterized protein</fullName>
    </submittedName>
</protein>
<comment type="caution">
    <text evidence="2">The sequence shown here is derived from an EMBL/GenBank/DDBJ whole genome shotgun (WGS) entry which is preliminary data.</text>
</comment>
<evidence type="ECO:0000256" key="1">
    <source>
        <dbReference type="SAM" id="MobiDB-lite"/>
    </source>
</evidence>
<evidence type="ECO:0000313" key="3">
    <source>
        <dbReference type="Proteomes" id="UP000807025"/>
    </source>
</evidence>
<reference evidence="2" key="1">
    <citation type="submission" date="2020-11" db="EMBL/GenBank/DDBJ databases">
        <authorList>
            <consortium name="DOE Joint Genome Institute"/>
            <person name="Ahrendt S."/>
            <person name="Riley R."/>
            <person name="Andreopoulos W."/>
            <person name="Labutti K."/>
            <person name="Pangilinan J."/>
            <person name="Ruiz-Duenas F.J."/>
            <person name="Barrasa J.M."/>
            <person name="Sanchez-Garcia M."/>
            <person name="Camarero S."/>
            <person name="Miyauchi S."/>
            <person name="Serrano A."/>
            <person name="Linde D."/>
            <person name="Babiker R."/>
            <person name="Drula E."/>
            <person name="Ayuso-Fernandez I."/>
            <person name="Pacheco R."/>
            <person name="Padilla G."/>
            <person name="Ferreira P."/>
            <person name="Barriuso J."/>
            <person name="Kellner H."/>
            <person name="Castanera R."/>
            <person name="Alfaro M."/>
            <person name="Ramirez L."/>
            <person name="Pisabarro A.G."/>
            <person name="Kuo A."/>
            <person name="Tritt A."/>
            <person name="Lipzen A."/>
            <person name="He G."/>
            <person name="Yan M."/>
            <person name="Ng V."/>
            <person name="Cullen D."/>
            <person name="Martin F."/>
            <person name="Rosso M.-N."/>
            <person name="Henrissat B."/>
            <person name="Hibbett D."/>
            <person name="Martinez A.T."/>
            <person name="Grigoriev I.V."/>
        </authorList>
    </citation>
    <scope>NUCLEOTIDE SEQUENCE</scope>
    <source>
        <strain evidence="2">ATCC 90797</strain>
    </source>
</reference>